<feature type="transmembrane region" description="Helical" evidence="1">
    <location>
        <begin position="144"/>
        <end position="164"/>
    </location>
</feature>
<protein>
    <submittedName>
        <fullName evidence="2">Transporter family-2 protein</fullName>
    </submittedName>
</protein>
<dbReference type="PANTHER" id="PTHR34821">
    <property type="entry name" value="INNER MEMBRANE PROTEIN YDCZ"/>
    <property type="match status" value="1"/>
</dbReference>
<dbReference type="InterPro" id="IPR006750">
    <property type="entry name" value="YdcZ"/>
</dbReference>
<evidence type="ECO:0000313" key="3">
    <source>
        <dbReference type="Proteomes" id="UP000573729"/>
    </source>
</evidence>
<comment type="caution">
    <text evidence="2">The sequence shown here is derived from an EMBL/GenBank/DDBJ whole genome shotgun (WGS) entry which is preliminary data.</text>
</comment>
<keyword evidence="1" id="KW-1133">Transmembrane helix</keyword>
<keyword evidence="1" id="KW-0812">Transmembrane</keyword>
<dbReference type="Proteomes" id="UP000573729">
    <property type="component" value="Unassembled WGS sequence"/>
</dbReference>
<dbReference type="AlphaFoldDB" id="A0A7W7BRL3"/>
<accession>A0A7W7BRL3</accession>
<feature type="transmembrane region" description="Helical" evidence="1">
    <location>
        <begin position="12"/>
        <end position="32"/>
    </location>
</feature>
<evidence type="ECO:0000256" key="1">
    <source>
        <dbReference type="SAM" id="Phobius"/>
    </source>
</evidence>
<dbReference type="GO" id="GO:0005886">
    <property type="term" value="C:plasma membrane"/>
    <property type="evidence" value="ECO:0007669"/>
    <property type="project" value="TreeGrafter"/>
</dbReference>
<feature type="transmembrane region" description="Helical" evidence="1">
    <location>
        <begin position="263"/>
        <end position="281"/>
    </location>
</feature>
<evidence type="ECO:0000313" key="2">
    <source>
        <dbReference type="EMBL" id="MBB4666511.1"/>
    </source>
</evidence>
<feature type="transmembrane region" description="Helical" evidence="1">
    <location>
        <begin position="293"/>
        <end position="313"/>
    </location>
</feature>
<reference evidence="2 3" key="1">
    <citation type="submission" date="2020-08" db="EMBL/GenBank/DDBJ databases">
        <title>Sequencing the genomes of 1000 actinobacteria strains.</title>
        <authorList>
            <person name="Klenk H.-P."/>
        </authorList>
    </citation>
    <scope>NUCLEOTIDE SEQUENCE [LARGE SCALE GENOMIC DNA]</scope>
    <source>
        <strain evidence="2 3">DSM 24947</strain>
    </source>
</reference>
<dbReference type="PANTHER" id="PTHR34821:SF2">
    <property type="entry name" value="INNER MEMBRANE PROTEIN YDCZ"/>
    <property type="match status" value="1"/>
</dbReference>
<keyword evidence="3" id="KW-1185">Reference proteome</keyword>
<name>A0A7W7BRL3_9MICO</name>
<feature type="transmembrane region" description="Helical" evidence="1">
    <location>
        <begin position="170"/>
        <end position="187"/>
    </location>
</feature>
<feature type="transmembrane region" description="Helical" evidence="1">
    <location>
        <begin position="207"/>
        <end position="227"/>
    </location>
</feature>
<gene>
    <name evidence="2" type="ORF">BKA24_001220</name>
</gene>
<dbReference type="EMBL" id="JACHMD010000001">
    <property type="protein sequence ID" value="MBB4666511.1"/>
    <property type="molecule type" value="Genomic_DNA"/>
</dbReference>
<feature type="transmembrane region" description="Helical" evidence="1">
    <location>
        <begin position="111"/>
        <end position="132"/>
    </location>
</feature>
<feature type="transmembrane region" description="Helical" evidence="1">
    <location>
        <begin position="239"/>
        <end position="258"/>
    </location>
</feature>
<dbReference type="Pfam" id="PF04657">
    <property type="entry name" value="DMT_YdcZ"/>
    <property type="match status" value="2"/>
</dbReference>
<organism evidence="2 3">
    <name type="scientific">Microbacterium marinum</name>
    <dbReference type="NCBI Taxonomy" id="421115"/>
    <lineage>
        <taxon>Bacteria</taxon>
        <taxon>Bacillati</taxon>
        <taxon>Actinomycetota</taxon>
        <taxon>Actinomycetes</taxon>
        <taxon>Micrococcales</taxon>
        <taxon>Microbacteriaceae</taxon>
        <taxon>Microbacterium</taxon>
    </lineage>
</organism>
<proteinExistence type="predicted"/>
<dbReference type="RefSeq" id="WP_184216167.1">
    <property type="nucleotide sequence ID" value="NZ_JACHMD010000001.1"/>
</dbReference>
<feature type="transmembrane region" description="Helical" evidence="1">
    <location>
        <begin position="44"/>
        <end position="65"/>
    </location>
</feature>
<sequence>MAETQAPPAPSLWLALAGSVFVGVLTAVQARINGQLGVRLDHPMAAAVISFGSGLLLVTAVALLVPSGRRGFAALGRGLRERTIPWWMLIGGAAGALTVATQSLTVGIVGVSLFTVGLVAGQTVGGLAIDRIGYGPGGVVPVTVPRLVGGALALVAVAVMLLAGEGVADVPVWILALPLIVGVGLSWQQATNGRLRQRVGSPLTATFVNFLVGSTLLVVGALVVTILTGPPRPLPAEPWLYLGGALGVVYIVMSAALVAHTGVLLFGLGAVSGQLVASLVLDAAWPAPASPGLAVEIVTVAIALCSVFVAGFWRTRR</sequence>
<feature type="transmembrane region" description="Helical" evidence="1">
    <location>
        <begin position="86"/>
        <end position="105"/>
    </location>
</feature>
<keyword evidence="1" id="KW-0472">Membrane</keyword>